<feature type="binding site" evidence="6">
    <location>
        <position position="189"/>
    </location>
    <ligand>
        <name>S-adenosyl-L-methionine</name>
        <dbReference type="ChEBI" id="CHEBI:59789"/>
    </ligand>
</feature>
<dbReference type="Gene3D" id="3.40.50.150">
    <property type="entry name" value="Vaccinia Virus protein VP39"/>
    <property type="match status" value="1"/>
</dbReference>
<feature type="binding site" evidence="6">
    <location>
        <position position="235"/>
    </location>
    <ligand>
        <name>S-adenosyl-L-methionine</name>
        <dbReference type="ChEBI" id="CHEBI:59789"/>
    </ligand>
</feature>
<dbReference type="NCBIfam" id="TIGR00406">
    <property type="entry name" value="prmA"/>
    <property type="match status" value="1"/>
</dbReference>
<sequence length="300" mass="33165">MKKPSLWQVSITTSLEAEEAVVELLARVFARASGVYTNEETKITIASVYCQKQAEWTPKKRAALVAGLKQIKASGLDLGAGKISVNKVAREDWSESWKRHFKPIEIGSQLLVKPSWIKRRLKKNQALVVLDPGLSFGTGNHPTTSFCLHEIVRSRKSQQAQSFLDIGTGSGILSISAVKLGYKPVVALDFDPEAVRVARENALLNGVDRQLRITRKDVTKLPLTGREKFDLICANLISNLLVSAQKQILSFLKPGGTLVLAGILKEEFPKIEKAFKQAGLKKLRDLEEGEWRSGSFTFPA</sequence>
<dbReference type="PANTHER" id="PTHR43648">
    <property type="entry name" value="ELECTRON TRANSFER FLAVOPROTEIN BETA SUBUNIT LYSINE METHYLTRANSFERASE"/>
    <property type="match status" value="1"/>
</dbReference>
<feature type="binding site" evidence="6">
    <location>
        <position position="167"/>
    </location>
    <ligand>
        <name>S-adenosyl-L-methionine</name>
        <dbReference type="ChEBI" id="CHEBI:59789"/>
    </ligand>
</feature>
<dbReference type="Pfam" id="PF06325">
    <property type="entry name" value="PrmA"/>
    <property type="match status" value="1"/>
</dbReference>
<name>B9XR71_PEDPL</name>
<dbReference type="PIRSF" id="PIRSF000401">
    <property type="entry name" value="RPL11_MTase"/>
    <property type="match status" value="1"/>
</dbReference>
<accession>B9XR71</accession>
<evidence type="ECO:0000256" key="4">
    <source>
        <dbReference type="ARBA" id="ARBA00022679"/>
    </source>
</evidence>
<dbReference type="InterPro" id="IPR050078">
    <property type="entry name" value="Ribosomal_L11_MeTrfase_PrmA"/>
</dbReference>
<feature type="binding site" evidence="6">
    <location>
        <position position="144"/>
    </location>
    <ligand>
        <name>S-adenosyl-L-methionine</name>
        <dbReference type="ChEBI" id="CHEBI:59789"/>
    </ligand>
</feature>
<dbReference type="STRING" id="320771.Cflav_PD0719"/>
<dbReference type="HAMAP" id="MF_00735">
    <property type="entry name" value="Methyltr_PrmA"/>
    <property type="match status" value="1"/>
</dbReference>
<evidence type="ECO:0000256" key="1">
    <source>
        <dbReference type="ARBA" id="ARBA00009741"/>
    </source>
</evidence>
<protein>
    <recommendedName>
        <fullName evidence="6">Ribosomal protein L11 methyltransferase</fullName>
        <shortName evidence="6">L11 Mtase</shortName>
        <ecNumber evidence="6">2.1.1.-</ecNumber>
    </recommendedName>
</protein>
<keyword evidence="8" id="KW-1185">Reference proteome</keyword>
<keyword evidence="2 6" id="KW-0963">Cytoplasm</keyword>
<dbReference type="EMBL" id="ABOX02000060">
    <property type="protein sequence ID" value="EEF57684.1"/>
    <property type="molecule type" value="Genomic_DNA"/>
</dbReference>
<dbReference type="InterPro" id="IPR004498">
    <property type="entry name" value="Ribosomal_PrmA_MeTrfase"/>
</dbReference>
<evidence type="ECO:0000313" key="8">
    <source>
        <dbReference type="Proteomes" id="UP000003688"/>
    </source>
</evidence>
<comment type="subcellular location">
    <subcellularLocation>
        <location evidence="6">Cytoplasm</location>
    </subcellularLocation>
</comment>
<keyword evidence="3 6" id="KW-0489">Methyltransferase</keyword>
<dbReference type="SUPFAM" id="SSF53335">
    <property type="entry name" value="S-adenosyl-L-methionine-dependent methyltransferases"/>
    <property type="match status" value="1"/>
</dbReference>
<dbReference type="GO" id="GO:0032259">
    <property type="term" value="P:methylation"/>
    <property type="evidence" value="ECO:0007669"/>
    <property type="project" value="UniProtKB-KW"/>
</dbReference>
<dbReference type="RefSeq" id="WP_007418306.1">
    <property type="nucleotide sequence ID" value="NZ_ABOX02000060.1"/>
</dbReference>
<comment type="caution">
    <text evidence="7">The sequence shown here is derived from an EMBL/GenBank/DDBJ whole genome shotgun (WGS) entry which is preliminary data.</text>
</comment>
<dbReference type="OrthoDB" id="9785995at2"/>
<proteinExistence type="inferred from homology"/>
<dbReference type="InterPro" id="IPR029063">
    <property type="entry name" value="SAM-dependent_MTases_sf"/>
</dbReference>
<evidence type="ECO:0000313" key="7">
    <source>
        <dbReference type="EMBL" id="EEF57684.1"/>
    </source>
</evidence>
<evidence type="ECO:0000256" key="3">
    <source>
        <dbReference type="ARBA" id="ARBA00022603"/>
    </source>
</evidence>
<dbReference type="EC" id="2.1.1.-" evidence="6"/>
<comment type="function">
    <text evidence="6">Methylates ribosomal protein L11.</text>
</comment>
<gene>
    <name evidence="6" type="primary">prmA</name>
    <name evidence="7" type="ORF">Cflav_PD0719</name>
</gene>
<dbReference type="GO" id="GO:0005737">
    <property type="term" value="C:cytoplasm"/>
    <property type="evidence" value="ECO:0007669"/>
    <property type="project" value="UniProtKB-SubCell"/>
</dbReference>
<comment type="catalytic activity">
    <reaction evidence="6">
        <text>L-lysyl-[protein] + 3 S-adenosyl-L-methionine = N(6),N(6),N(6)-trimethyl-L-lysyl-[protein] + 3 S-adenosyl-L-homocysteine + 3 H(+)</text>
        <dbReference type="Rhea" id="RHEA:54192"/>
        <dbReference type="Rhea" id="RHEA-COMP:9752"/>
        <dbReference type="Rhea" id="RHEA-COMP:13826"/>
        <dbReference type="ChEBI" id="CHEBI:15378"/>
        <dbReference type="ChEBI" id="CHEBI:29969"/>
        <dbReference type="ChEBI" id="CHEBI:57856"/>
        <dbReference type="ChEBI" id="CHEBI:59789"/>
        <dbReference type="ChEBI" id="CHEBI:61961"/>
    </reaction>
</comment>
<dbReference type="CDD" id="cd02440">
    <property type="entry name" value="AdoMet_MTases"/>
    <property type="match status" value="1"/>
</dbReference>
<evidence type="ECO:0000256" key="6">
    <source>
        <dbReference type="HAMAP-Rule" id="MF_00735"/>
    </source>
</evidence>
<dbReference type="GO" id="GO:0016279">
    <property type="term" value="F:protein-lysine N-methyltransferase activity"/>
    <property type="evidence" value="ECO:0007669"/>
    <property type="project" value="RHEA"/>
</dbReference>
<evidence type="ECO:0000256" key="2">
    <source>
        <dbReference type="ARBA" id="ARBA00022490"/>
    </source>
</evidence>
<comment type="similarity">
    <text evidence="1 6">Belongs to the methyltransferase superfamily. PrmA family.</text>
</comment>
<dbReference type="Proteomes" id="UP000003688">
    <property type="component" value="Unassembled WGS sequence"/>
</dbReference>
<dbReference type="AlphaFoldDB" id="B9XR71"/>
<dbReference type="PANTHER" id="PTHR43648:SF1">
    <property type="entry name" value="ELECTRON TRANSFER FLAVOPROTEIN BETA SUBUNIT LYSINE METHYLTRANSFERASE"/>
    <property type="match status" value="1"/>
</dbReference>
<evidence type="ECO:0000256" key="5">
    <source>
        <dbReference type="ARBA" id="ARBA00022691"/>
    </source>
</evidence>
<keyword evidence="4 6" id="KW-0808">Transferase</keyword>
<keyword evidence="5 6" id="KW-0949">S-adenosyl-L-methionine</keyword>
<reference evidence="7 8" key="1">
    <citation type="journal article" date="2011" name="J. Bacteriol.">
        <title>Genome sequence of 'Pedosphaera parvula' Ellin514, an aerobic Verrucomicrobial isolate from pasture soil.</title>
        <authorList>
            <person name="Kant R."/>
            <person name="van Passel M.W."/>
            <person name="Sangwan P."/>
            <person name="Palva A."/>
            <person name="Lucas S."/>
            <person name="Copeland A."/>
            <person name="Lapidus A."/>
            <person name="Glavina Del Rio T."/>
            <person name="Dalin E."/>
            <person name="Tice H."/>
            <person name="Bruce D."/>
            <person name="Goodwin L."/>
            <person name="Pitluck S."/>
            <person name="Chertkov O."/>
            <person name="Larimer F.W."/>
            <person name="Land M.L."/>
            <person name="Hauser L."/>
            <person name="Brettin T.S."/>
            <person name="Detter J.C."/>
            <person name="Han S."/>
            <person name="de Vos W.M."/>
            <person name="Janssen P.H."/>
            <person name="Smidt H."/>
        </authorList>
    </citation>
    <scope>NUCLEOTIDE SEQUENCE [LARGE SCALE GENOMIC DNA]</scope>
    <source>
        <strain evidence="7 8">Ellin514</strain>
    </source>
</reference>
<organism evidence="7 8">
    <name type="scientific">Pedosphaera parvula (strain Ellin514)</name>
    <dbReference type="NCBI Taxonomy" id="320771"/>
    <lineage>
        <taxon>Bacteria</taxon>
        <taxon>Pseudomonadati</taxon>
        <taxon>Verrucomicrobiota</taxon>
        <taxon>Pedosphaerae</taxon>
        <taxon>Pedosphaerales</taxon>
        <taxon>Pedosphaeraceae</taxon>
        <taxon>Pedosphaera</taxon>
    </lineage>
</organism>